<dbReference type="InterPro" id="IPR013783">
    <property type="entry name" value="Ig-like_fold"/>
</dbReference>
<organism evidence="2 3">
    <name type="scientific">Enterobacter cloacae</name>
    <dbReference type="NCBI Taxonomy" id="550"/>
    <lineage>
        <taxon>Bacteria</taxon>
        <taxon>Pseudomonadati</taxon>
        <taxon>Pseudomonadota</taxon>
        <taxon>Gammaproteobacteria</taxon>
        <taxon>Enterobacterales</taxon>
        <taxon>Enterobacteriaceae</taxon>
        <taxon>Enterobacter</taxon>
        <taxon>Enterobacter cloacae complex</taxon>
    </lineage>
</organism>
<gene>
    <name evidence="2" type="ORF">NCTC10005_02525</name>
</gene>
<dbReference type="Proteomes" id="UP000255106">
    <property type="component" value="Unassembled WGS sequence"/>
</dbReference>
<dbReference type="EMBL" id="UGJB01000004">
    <property type="protein sequence ID" value="STQ09802.1"/>
    <property type="molecule type" value="Genomic_DNA"/>
</dbReference>
<evidence type="ECO:0000256" key="1">
    <source>
        <dbReference type="SAM" id="MobiDB-lite"/>
    </source>
</evidence>
<name>A0A377LUQ1_ENTCL</name>
<evidence type="ECO:0000313" key="2">
    <source>
        <dbReference type="EMBL" id="STQ09802.1"/>
    </source>
</evidence>
<accession>A0A377LUQ1</accession>
<protein>
    <submittedName>
        <fullName evidence="2">Putative outer membrane adhesin like protein</fullName>
    </submittedName>
</protein>
<dbReference type="AlphaFoldDB" id="A0A377LUQ1"/>
<evidence type="ECO:0000313" key="3">
    <source>
        <dbReference type="Proteomes" id="UP000255106"/>
    </source>
</evidence>
<proteinExistence type="predicted"/>
<feature type="region of interest" description="Disordered" evidence="1">
    <location>
        <begin position="1"/>
        <end position="26"/>
    </location>
</feature>
<reference evidence="2 3" key="1">
    <citation type="submission" date="2018-06" db="EMBL/GenBank/DDBJ databases">
        <authorList>
            <consortium name="Pathogen Informatics"/>
            <person name="Doyle S."/>
        </authorList>
    </citation>
    <scope>NUCLEOTIDE SEQUENCE [LARGE SCALE GENOMIC DNA]</scope>
    <source>
        <strain evidence="2 3">NCTC10005</strain>
    </source>
</reference>
<dbReference type="Gene3D" id="2.60.40.10">
    <property type="entry name" value="Immunoglobulins"/>
    <property type="match status" value="1"/>
</dbReference>
<feature type="region of interest" description="Disordered" evidence="1">
    <location>
        <begin position="57"/>
        <end position="76"/>
    </location>
</feature>
<sequence length="76" mass="8135">MSLGAPARWVPTTPPMTQRRRSTVPVKPGSTITIRLDGVDIGTAVVGSSGAWTFTPTTPVGDGAHTLTADRHRRRR</sequence>